<name>A0A348WN25_9GAMM</name>
<dbReference type="EMBL" id="DMUP01000090">
    <property type="protein sequence ID" value="HAR55937.1"/>
    <property type="molecule type" value="Genomic_DNA"/>
</dbReference>
<dbReference type="GO" id="GO:0009401">
    <property type="term" value="P:phosphoenolpyruvate-dependent sugar phosphotransferase system"/>
    <property type="evidence" value="ECO:0007669"/>
    <property type="project" value="InterPro"/>
</dbReference>
<evidence type="ECO:0000259" key="4">
    <source>
        <dbReference type="Pfam" id="PF00358"/>
    </source>
</evidence>
<feature type="domain" description="PTS EIIA type-1" evidence="4">
    <location>
        <begin position="6"/>
        <end position="126"/>
    </location>
</feature>
<evidence type="ECO:0000256" key="3">
    <source>
        <dbReference type="ARBA" id="ARBA00022679"/>
    </source>
</evidence>
<gene>
    <name evidence="5" type="ORF">DCR58_04020</name>
</gene>
<sequence length="155" mass="16626">MPAPSLLAPCSGRLLTSSHHPSPLIQSQWLGHTTCIDVSGNQVFAPADAVISYISPAGNFIHLNTDALGRILLCLGAHEPANKLTALHRHVGSGDEVTRGTPLLSLNQALIRRQANAYNLMAVILQPNYSFDKLTLRESGAVTALESELVIQKDI</sequence>
<organism evidence="5 6">
    <name type="scientific">Idiomarina baltica</name>
    <dbReference type="NCBI Taxonomy" id="190892"/>
    <lineage>
        <taxon>Bacteria</taxon>
        <taxon>Pseudomonadati</taxon>
        <taxon>Pseudomonadota</taxon>
        <taxon>Gammaproteobacteria</taxon>
        <taxon>Alteromonadales</taxon>
        <taxon>Idiomarinaceae</taxon>
        <taxon>Idiomarina</taxon>
    </lineage>
</organism>
<evidence type="ECO:0000313" key="6">
    <source>
        <dbReference type="Proteomes" id="UP000262878"/>
    </source>
</evidence>
<dbReference type="AlphaFoldDB" id="A0A348WN25"/>
<accession>A0A348WN25</accession>
<evidence type="ECO:0000313" key="5">
    <source>
        <dbReference type="EMBL" id="HAR55937.1"/>
    </source>
</evidence>
<dbReference type="RefSeq" id="WP_006955476.1">
    <property type="nucleotide sequence ID" value="NZ_DBGH01000116.1"/>
</dbReference>
<dbReference type="Gene3D" id="2.70.70.10">
    <property type="entry name" value="Glucose Permease (Domain IIA)"/>
    <property type="match status" value="1"/>
</dbReference>
<evidence type="ECO:0000256" key="2">
    <source>
        <dbReference type="ARBA" id="ARBA00022597"/>
    </source>
</evidence>
<evidence type="ECO:0000256" key="1">
    <source>
        <dbReference type="ARBA" id="ARBA00022448"/>
    </source>
</evidence>
<dbReference type="Proteomes" id="UP000262878">
    <property type="component" value="Unassembled WGS sequence"/>
</dbReference>
<dbReference type="GO" id="GO:0016740">
    <property type="term" value="F:transferase activity"/>
    <property type="evidence" value="ECO:0007669"/>
    <property type="project" value="UniProtKB-KW"/>
</dbReference>
<keyword evidence="3" id="KW-0808">Transferase</keyword>
<dbReference type="Pfam" id="PF00358">
    <property type="entry name" value="PTS_EIIA_1"/>
    <property type="match status" value="1"/>
</dbReference>
<dbReference type="InterPro" id="IPR001127">
    <property type="entry name" value="PTS_EIIA_1_perm"/>
</dbReference>
<dbReference type="SUPFAM" id="SSF51261">
    <property type="entry name" value="Duplicated hybrid motif"/>
    <property type="match status" value="1"/>
</dbReference>
<comment type="caution">
    <text evidence="5">The sequence shown here is derived from an EMBL/GenBank/DDBJ whole genome shotgun (WGS) entry which is preliminary data.</text>
</comment>
<protein>
    <recommendedName>
        <fullName evidence="4">PTS EIIA type-1 domain-containing protein</fullName>
    </recommendedName>
</protein>
<keyword evidence="2" id="KW-0762">Sugar transport</keyword>
<dbReference type="InterPro" id="IPR011055">
    <property type="entry name" value="Dup_hybrid_motif"/>
</dbReference>
<proteinExistence type="predicted"/>
<keyword evidence="1" id="KW-0813">Transport</keyword>
<dbReference type="STRING" id="314276.OS145_00845"/>
<reference evidence="5 6" key="1">
    <citation type="journal article" date="2018" name="Nat. Biotechnol.">
        <title>A standardized bacterial taxonomy based on genome phylogeny substantially revises the tree of life.</title>
        <authorList>
            <person name="Parks D.H."/>
            <person name="Chuvochina M."/>
            <person name="Waite D.W."/>
            <person name="Rinke C."/>
            <person name="Skarshewski A."/>
            <person name="Chaumeil P.A."/>
            <person name="Hugenholtz P."/>
        </authorList>
    </citation>
    <scope>NUCLEOTIDE SEQUENCE [LARGE SCALE GENOMIC DNA]</scope>
    <source>
        <strain evidence="5">UBA9360</strain>
    </source>
</reference>